<keyword evidence="2" id="KW-1185">Reference proteome</keyword>
<dbReference type="Proteomes" id="UP001256827">
    <property type="component" value="Chromosome"/>
</dbReference>
<evidence type="ECO:0000313" key="2">
    <source>
        <dbReference type="Proteomes" id="UP001256827"/>
    </source>
</evidence>
<sequence length="285" mass="31847">MRIQSDPGYVLPNLYSSSRNGNHPKIDTGSSHELIHYDTLDLRSVVPRQLPVDAIQHETPKFFFNTEINASLDKVLSGKAPEVSKAAYHIIEANIFATNSDRSDEDRALLLEAGLAQARYLADHYMNDSESAEFLDTMNLLAAVAKTRKVDPATGSVSFVELPQKPQGAPSDYVNPQKLMQRFDPKAYADLQAAVKTGGNTGGVLIEFVKKMRLHPEWAQDYRKEQESLMAGLRNTKIENRFESVQTTNMEAFVNQMKEKAEQVSPQNIDFLASNVAYFAHLLGK</sequence>
<evidence type="ECO:0000313" key="1">
    <source>
        <dbReference type="EMBL" id="WNC16271.1"/>
    </source>
</evidence>
<protein>
    <submittedName>
        <fullName evidence="1">Uncharacterized protein</fullName>
    </submittedName>
</protein>
<dbReference type="RefSeq" id="WP_310770779.1">
    <property type="nucleotide sequence ID" value="NZ_CP134050.1"/>
</dbReference>
<organism evidence="1 2">
    <name type="scientific">Brevibacillus brevis</name>
    <name type="common">Bacillus brevis</name>
    <dbReference type="NCBI Taxonomy" id="1393"/>
    <lineage>
        <taxon>Bacteria</taxon>
        <taxon>Bacillati</taxon>
        <taxon>Bacillota</taxon>
        <taxon>Bacilli</taxon>
        <taxon>Bacillales</taxon>
        <taxon>Paenibacillaceae</taxon>
        <taxon>Brevibacillus</taxon>
    </lineage>
</organism>
<dbReference type="EMBL" id="CP134050">
    <property type="protein sequence ID" value="WNC16271.1"/>
    <property type="molecule type" value="Genomic_DNA"/>
</dbReference>
<accession>A0ABY9T8B5</accession>
<gene>
    <name evidence="1" type="ORF">RGB73_08125</name>
</gene>
<proteinExistence type="predicted"/>
<reference evidence="1 2" key="1">
    <citation type="submission" date="2023-09" db="EMBL/GenBank/DDBJ databases">
        <title>Complete Genome and Methylome dissection of Bacillus brevis NEB573 original source of BbsI restriction endonuclease.</title>
        <authorList>
            <person name="Fomenkov A."/>
            <person name="Roberts R.D."/>
        </authorList>
    </citation>
    <scope>NUCLEOTIDE SEQUENCE [LARGE SCALE GENOMIC DNA]</scope>
    <source>
        <strain evidence="1 2">NEB573</strain>
    </source>
</reference>
<name>A0ABY9T8B5_BREBE</name>